<evidence type="ECO:0000313" key="5">
    <source>
        <dbReference type="EMBL" id="CAF4591128.1"/>
    </source>
</evidence>
<dbReference type="PANTHER" id="PTHR38537:SF8">
    <property type="entry name" value="FILAMIN-A"/>
    <property type="match status" value="1"/>
</dbReference>
<evidence type="ECO:0000256" key="2">
    <source>
        <dbReference type="ARBA" id="ARBA00022737"/>
    </source>
</evidence>
<protein>
    <submittedName>
        <fullName evidence="5">Uncharacterized protein</fullName>
    </submittedName>
</protein>
<dbReference type="SUPFAM" id="SSF81296">
    <property type="entry name" value="E set domains"/>
    <property type="match status" value="4"/>
</dbReference>
<dbReference type="FunFam" id="2.60.40.10:FF:000007">
    <property type="entry name" value="Filamin-B isoform C"/>
    <property type="match status" value="1"/>
</dbReference>
<dbReference type="EMBL" id="CAJOBP010018635">
    <property type="protein sequence ID" value="CAF4591128.1"/>
    <property type="molecule type" value="Genomic_DNA"/>
</dbReference>
<dbReference type="GO" id="GO:0051015">
    <property type="term" value="F:actin filament binding"/>
    <property type="evidence" value="ECO:0007669"/>
    <property type="project" value="InterPro"/>
</dbReference>
<organism evidence="5 6">
    <name type="scientific">Rotaria socialis</name>
    <dbReference type="NCBI Taxonomy" id="392032"/>
    <lineage>
        <taxon>Eukaryota</taxon>
        <taxon>Metazoa</taxon>
        <taxon>Spiralia</taxon>
        <taxon>Gnathifera</taxon>
        <taxon>Rotifera</taxon>
        <taxon>Eurotatoria</taxon>
        <taxon>Bdelloidea</taxon>
        <taxon>Philodinida</taxon>
        <taxon>Philodinidae</taxon>
        <taxon>Rotaria</taxon>
    </lineage>
</organism>
<gene>
    <name evidence="5" type="ORF">UJA718_LOCUS30940</name>
</gene>
<dbReference type="SMART" id="SM00557">
    <property type="entry name" value="IG_FLMN"/>
    <property type="match status" value="4"/>
</dbReference>
<feature type="repeat" description="Filamin" evidence="3">
    <location>
        <begin position="245"/>
        <end position="337"/>
    </location>
</feature>
<evidence type="ECO:0000313" key="6">
    <source>
        <dbReference type="Proteomes" id="UP000663873"/>
    </source>
</evidence>
<keyword evidence="6" id="KW-1185">Reference proteome</keyword>
<dbReference type="PROSITE" id="PS50194">
    <property type="entry name" value="FILAMIN_REPEAT"/>
    <property type="match status" value="4"/>
</dbReference>
<proteinExistence type="inferred from homology"/>
<feature type="repeat" description="Filamin" evidence="3">
    <location>
        <begin position="153"/>
        <end position="242"/>
    </location>
</feature>
<name>A0A821BPW4_9BILA</name>
<evidence type="ECO:0000256" key="3">
    <source>
        <dbReference type="PROSITE-ProRule" id="PRU00087"/>
    </source>
</evidence>
<evidence type="ECO:0000256" key="1">
    <source>
        <dbReference type="ARBA" id="ARBA00009238"/>
    </source>
</evidence>
<dbReference type="Proteomes" id="UP000663873">
    <property type="component" value="Unassembled WGS sequence"/>
</dbReference>
<dbReference type="GO" id="GO:0030036">
    <property type="term" value="P:actin cytoskeleton organization"/>
    <property type="evidence" value="ECO:0007669"/>
    <property type="project" value="InterPro"/>
</dbReference>
<feature type="region of interest" description="Disordered" evidence="4">
    <location>
        <begin position="400"/>
        <end position="419"/>
    </location>
</feature>
<keyword evidence="2" id="KW-0677">Repeat</keyword>
<dbReference type="PANTHER" id="PTHR38537">
    <property type="entry name" value="JITTERBUG, ISOFORM N"/>
    <property type="match status" value="1"/>
</dbReference>
<feature type="repeat" description="Filamin" evidence="3">
    <location>
        <begin position="1"/>
        <end position="59"/>
    </location>
</feature>
<feature type="compositionally biased region" description="Polar residues" evidence="4">
    <location>
        <begin position="407"/>
        <end position="419"/>
    </location>
</feature>
<evidence type="ECO:0000256" key="4">
    <source>
        <dbReference type="SAM" id="MobiDB-lite"/>
    </source>
</evidence>
<dbReference type="InterPro" id="IPR013783">
    <property type="entry name" value="Ig-like_fold"/>
</dbReference>
<reference evidence="5" key="1">
    <citation type="submission" date="2021-02" db="EMBL/GenBank/DDBJ databases">
        <authorList>
            <person name="Nowell W R."/>
        </authorList>
    </citation>
    <scope>NUCLEOTIDE SEQUENCE</scope>
</reference>
<dbReference type="InterPro" id="IPR044801">
    <property type="entry name" value="Filamin"/>
</dbReference>
<dbReference type="InterPro" id="IPR017868">
    <property type="entry name" value="Filamin/ABP280_repeat-like"/>
</dbReference>
<comment type="caution">
    <text evidence="5">The sequence shown here is derived from an EMBL/GenBank/DDBJ whole genome shotgun (WGS) entry which is preliminary data.</text>
</comment>
<dbReference type="InterPro" id="IPR001298">
    <property type="entry name" value="Filamin/ABP280_rpt"/>
</dbReference>
<accession>A0A821BPW4</accession>
<comment type="similarity">
    <text evidence="1">Belongs to the filamin family.</text>
</comment>
<dbReference type="AlphaFoldDB" id="A0A821BPW4"/>
<sequence length="459" mass="50090">MDFEALIRTPTGRIHTPVIEDNQDGTVSIKYQPSEVGLHELDVFYQGQPIAGSPFKFHVDQVQTGYVTAYGPGLSYGVCNEACNFRIVTKDAGSGGLSVAVEGSSKAEIQCKDNKDGTCDVTYWPTAPGEYTITVKFADQHIVGSPFTAKVTGLPSSVDQFKRSHVMLGNQNEFSLRVTEMDIHELHATIRSPSGFEEPCILKKLANGSLGISFIPREIGDHLVNVYRDGQHIKNSPFRIHVGSSEIGDASKVRVYGRGLQEGYAYQTNEFTVVTRDAGYGGLSLSIEGPSKADIECHDNEDGSCLVSYKPTEPGLYIVNVKFADKHVPGSPFTVNVGGQGSGRLKESIIRERRAVDITHIGSQCELSLKIPGNNASGESRSSYQHYAMMQVNNEKPVIRREHEEQSQSWGQPLSSPLSVNPAMIDSDRNFTRINRLGSSSSSVFDRNSGLLNEAIPIG</sequence>
<dbReference type="InterPro" id="IPR014756">
    <property type="entry name" value="Ig_E-set"/>
</dbReference>
<feature type="repeat" description="Filamin" evidence="3">
    <location>
        <begin position="59"/>
        <end position="151"/>
    </location>
</feature>
<dbReference type="Gene3D" id="2.60.40.10">
    <property type="entry name" value="Immunoglobulins"/>
    <property type="match status" value="4"/>
</dbReference>
<feature type="non-terminal residue" evidence="5">
    <location>
        <position position="459"/>
    </location>
</feature>
<dbReference type="Pfam" id="PF00630">
    <property type="entry name" value="Filamin"/>
    <property type="match status" value="4"/>
</dbReference>
<dbReference type="FunFam" id="2.60.40.10:FF:000140">
    <property type="entry name" value="FiLamiN (Actin binding protein) homolog"/>
    <property type="match status" value="1"/>
</dbReference>